<accession>A0ABV2K020</accession>
<sequence length="120" mass="13515">MRVEMMRDVFASFGHELRENLSVIAEAHVNYLRPITYTDVIVGQLGIALLSPVKWRVDFTFQLADRAVEAITAHQVGVFIDPESHRPRKIPSPLVGAIRNVSRTPPATLHNTTPLSRPYE</sequence>
<evidence type="ECO:0000313" key="2">
    <source>
        <dbReference type="Proteomes" id="UP001549184"/>
    </source>
</evidence>
<gene>
    <name evidence="1" type="ORF">ABIC75_004152</name>
</gene>
<name>A0ABV2K020_9GAMM</name>
<dbReference type="EMBL" id="JBEPMU010000006">
    <property type="protein sequence ID" value="MET3654414.1"/>
    <property type="molecule type" value="Genomic_DNA"/>
</dbReference>
<dbReference type="Pfam" id="PF13279">
    <property type="entry name" value="4HBT_2"/>
    <property type="match status" value="1"/>
</dbReference>
<dbReference type="GO" id="GO:0016787">
    <property type="term" value="F:hydrolase activity"/>
    <property type="evidence" value="ECO:0007669"/>
    <property type="project" value="UniProtKB-KW"/>
</dbReference>
<dbReference type="Gene3D" id="3.10.129.10">
    <property type="entry name" value="Hotdog Thioesterase"/>
    <property type="match status" value="1"/>
</dbReference>
<protein>
    <submittedName>
        <fullName evidence="1">Acyl-CoA thioester hydrolase</fullName>
        <ecNumber evidence="1">3.1.2.-</ecNumber>
    </submittedName>
</protein>
<dbReference type="EC" id="3.1.2.-" evidence="1"/>
<dbReference type="Proteomes" id="UP001549184">
    <property type="component" value="Unassembled WGS sequence"/>
</dbReference>
<evidence type="ECO:0000313" key="1">
    <source>
        <dbReference type="EMBL" id="MET3654414.1"/>
    </source>
</evidence>
<dbReference type="InterPro" id="IPR029069">
    <property type="entry name" value="HotDog_dom_sf"/>
</dbReference>
<dbReference type="SUPFAM" id="SSF54637">
    <property type="entry name" value="Thioesterase/thiol ester dehydrase-isomerase"/>
    <property type="match status" value="1"/>
</dbReference>
<proteinExistence type="predicted"/>
<keyword evidence="2" id="KW-1185">Reference proteome</keyword>
<reference evidence="1 2" key="1">
    <citation type="submission" date="2024-06" db="EMBL/GenBank/DDBJ databases">
        <title>Sorghum-associated microbial communities from plants grown in Nebraska, USA.</title>
        <authorList>
            <person name="Schachtman D."/>
        </authorList>
    </citation>
    <scope>NUCLEOTIDE SEQUENCE [LARGE SCALE GENOMIC DNA]</scope>
    <source>
        <strain evidence="1 2">1073</strain>
    </source>
</reference>
<organism evidence="1 2">
    <name type="scientific">Dyella japonica</name>
    <dbReference type="NCBI Taxonomy" id="231455"/>
    <lineage>
        <taxon>Bacteria</taxon>
        <taxon>Pseudomonadati</taxon>
        <taxon>Pseudomonadota</taxon>
        <taxon>Gammaproteobacteria</taxon>
        <taxon>Lysobacterales</taxon>
        <taxon>Rhodanobacteraceae</taxon>
        <taxon>Dyella</taxon>
    </lineage>
</organism>
<keyword evidence="1" id="KW-0378">Hydrolase</keyword>
<comment type="caution">
    <text evidence="1">The sequence shown here is derived from an EMBL/GenBank/DDBJ whole genome shotgun (WGS) entry which is preliminary data.</text>
</comment>